<gene>
    <name evidence="2" type="ORF">JM949_35690</name>
</gene>
<sequence>MSIGAEPHAARDDAASRPSFELALRGYDKRQVDRHLEQLDGQIAMLSGEHGRSAVRVRELTAEVQRLRTELAELKEQPVQVDRASFHDLGPMVGEIMALAEKQAGIITESATDRANELRSEAERILADTRERAAQARQDLAEELAARRAEQEQAHEERRTLAEAELTAIREHAEQLRADGEAAHERAQHEAKRITEQSAQQLNQTRVAADALMKSPVRRSSRSSSRPGQEPAGDDPVAGHCGARGQRTAHRRRAGHRRAAGRR</sequence>
<feature type="compositionally biased region" description="Basic and acidic residues" evidence="1">
    <location>
        <begin position="178"/>
        <end position="195"/>
    </location>
</feature>
<keyword evidence="3" id="KW-1185">Reference proteome</keyword>
<evidence type="ECO:0000313" key="3">
    <source>
        <dbReference type="Proteomes" id="UP000622245"/>
    </source>
</evidence>
<evidence type="ECO:0000313" key="2">
    <source>
        <dbReference type="EMBL" id="MBM0280113.1"/>
    </source>
</evidence>
<reference evidence="2 3" key="1">
    <citation type="submission" date="2021-01" db="EMBL/GenBank/DDBJ databases">
        <title>Draft genome sequence of Micromonospora sp. strain STR1s_6.</title>
        <authorList>
            <person name="Karlyshev A."/>
            <person name="Jawad R."/>
        </authorList>
    </citation>
    <scope>NUCLEOTIDE SEQUENCE [LARGE SCALE GENOMIC DNA]</scope>
    <source>
        <strain evidence="2 3">STR1S-6</strain>
    </source>
</reference>
<accession>A0ABS1YRQ7</accession>
<protein>
    <submittedName>
        <fullName evidence="2">DivIVA domain-containing protein</fullName>
    </submittedName>
</protein>
<proteinExistence type="predicted"/>
<dbReference type="RefSeq" id="WP_203152438.1">
    <property type="nucleotide sequence ID" value="NZ_JAEVHL010000475.1"/>
</dbReference>
<comment type="caution">
    <text evidence="2">The sequence shown here is derived from an EMBL/GenBank/DDBJ whole genome shotgun (WGS) entry which is preliminary data.</text>
</comment>
<feature type="compositionally biased region" description="Polar residues" evidence="1">
    <location>
        <begin position="196"/>
        <end position="206"/>
    </location>
</feature>
<dbReference type="EMBL" id="JAEVHL010000475">
    <property type="protein sequence ID" value="MBM0280113.1"/>
    <property type="molecule type" value="Genomic_DNA"/>
</dbReference>
<organism evidence="2 3">
    <name type="scientific">Micromonospora tarensis</name>
    <dbReference type="NCBI Taxonomy" id="2806100"/>
    <lineage>
        <taxon>Bacteria</taxon>
        <taxon>Bacillati</taxon>
        <taxon>Actinomycetota</taxon>
        <taxon>Actinomycetes</taxon>
        <taxon>Micromonosporales</taxon>
        <taxon>Micromonosporaceae</taxon>
        <taxon>Micromonospora</taxon>
    </lineage>
</organism>
<evidence type="ECO:0000256" key="1">
    <source>
        <dbReference type="SAM" id="MobiDB-lite"/>
    </source>
</evidence>
<feature type="region of interest" description="Disordered" evidence="1">
    <location>
        <begin position="178"/>
        <end position="263"/>
    </location>
</feature>
<name>A0ABS1YRQ7_9ACTN</name>
<feature type="compositionally biased region" description="Basic residues" evidence="1">
    <location>
        <begin position="247"/>
        <end position="263"/>
    </location>
</feature>
<dbReference type="Proteomes" id="UP000622245">
    <property type="component" value="Unassembled WGS sequence"/>
</dbReference>